<feature type="domain" description="Ketoreductase" evidence="2">
    <location>
        <begin position="2"/>
        <end position="141"/>
    </location>
</feature>
<dbReference type="Gene3D" id="3.40.50.720">
    <property type="entry name" value="NAD(P)-binding Rossmann-like Domain"/>
    <property type="match status" value="1"/>
</dbReference>
<dbReference type="Proteomes" id="UP000029385">
    <property type="component" value="Unassembled WGS sequence"/>
</dbReference>
<dbReference type="GO" id="GO:0005737">
    <property type="term" value="C:cytoplasm"/>
    <property type="evidence" value="ECO:0007669"/>
    <property type="project" value="TreeGrafter"/>
</dbReference>
<gene>
    <name evidence="3" type="ORF">N789_06970</name>
</gene>
<name>A0A091AXY3_9GAMM</name>
<comment type="similarity">
    <text evidence="1">Belongs to the short-chain dehydrogenases/reductases (SDR) family.</text>
</comment>
<dbReference type="eggNOG" id="COG0451">
    <property type="taxonomic scope" value="Bacteria"/>
</dbReference>
<accession>A0A091AXY3</accession>
<proteinExistence type="inferred from homology"/>
<evidence type="ECO:0000313" key="4">
    <source>
        <dbReference type="Proteomes" id="UP000029385"/>
    </source>
</evidence>
<dbReference type="PANTHER" id="PTHR48079:SF6">
    <property type="entry name" value="NAD(P)-BINDING DOMAIN-CONTAINING PROTEIN-RELATED"/>
    <property type="match status" value="1"/>
</dbReference>
<dbReference type="SMART" id="SM00822">
    <property type="entry name" value="PKS_KR"/>
    <property type="match status" value="1"/>
</dbReference>
<dbReference type="OrthoDB" id="9787292at2"/>
<dbReference type="InterPro" id="IPR057326">
    <property type="entry name" value="KR_dom"/>
</dbReference>
<evidence type="ECO:0000313" key="3">
    <source>
        <dbReference type="EMBL" id="KFN44152.1"/>
    </source>
</evidence>
<dbReference type="SUPFAM" id="SSF51735">
    <property type="entry name" value="NAD(P)-binding Rossmann-fold domains"/>
    <property type="match status" value="1"/>
</dbReference>
<dbReference type="STRING" id="1121015.GCA_000420545_01846"/>
<keyword evidence="4" id="KW-1185">Reference proteome</keyword>
<evidence type="ECO:0000256" key="1">
    <source>
        <dbReference type="ARBA" id="ARBA00006484"/>
    </source>
</evidence>
<dbReference type="EMBL" id="AVCI01000003">
    <property type="protein sequence ID" value="KFN44152.1"/>
    <property type="molecule type" value="Genomic_DNA"/>
</dbReference>
<dbReference type="InterPro" id="IPR051783">
    <property type="entry name" value="NAD(P)-dependent_oxidoreduct"/>
</dbReference>
<protein>
    <recommendedName>
        <fullName evidence="2">Ketoreductase domain-containing protein</fullName>
    </recommendedName>
</protein>
<reference evidence="3 4" key="1">
    <citation type="submission" date="2013-09" db="EMBL/GenBank/DDBJ databases">
        <title>Genome sequencing of Arenimonas oryziterrae.</title>
        <authorList>
            <person name="Chen F."/>
            <person name="Wang G."/>
        </authorList>
    </citation>
    <scope>NUCLEOTIDE SEQUENCE [LARGE SCALE GENOMIC DNA]</scope>
    <source>
        <strain evidence="3 4">YC6267</strain>
    </source>
</reference>
<dbReference type="PATRIC" id="fig|1121015.4.peg.883"/>
<sequence length="323" mass="34793">MSTVLLTGANGFLGQHLLRELVAAGADVRALSRRDRADADIRALGGTPVRGDVTDVAALRAAMAGVETVFHTAADTNTWRPANAAQTRTNVGGAQNLLAAAREAGVQGFLHTSSVSAYSHLVHDTLREDVPQRGGDSWINYERTKFLAEQAVRESGLPFLIFQPSHILGPGDTRNWSRLIRLVDADKLPGVPPGSGAFADVREIAKAQVRAWQRGKYGEAYLLGGEHASFLELVTEIGRQLGRKTPARATPAFAIRLLAQGKYLASLITKKAPDITPEGAMFTCHDLRVDSGKAMRDLDYRATALPALLADTIAWLRAEKLIA</sequence>
<dbReference type="AlphaFoldDB" id="A0A091AXY3"/>
<dbReference type="PANTHER" id="PTHR48079">
    <property type="entry name" value="PROTEIN YEEZ"/>
    <property type="match status" value="1"/>
</dbReference>
<comment type="caution">
    <text evidence="3">The sequence shown here is derived from an EMBL/GenBank/DDBJ whole genome shotgun (WGS) entry which is preliminary data.</text>
</comment>
<dbReference type="InterPro" id="IPR001509">
    <property type="entry name" value="Epimerase_deHydtase"/>
</dbReference>
<dbReference type="RefSeq" id="WP_022969463.1">
    <property type="nucleotide sequence ID" value="NZ_ATVD01000003.1"/>
</dbReference>
<dbReference type="Pfam" id="PF01370">
    <property type="entry name" value="Epimerase"/>
    <property type="match status" value="1"/>
</dbReference>
<dbReference type="GO" id="GO:0004029">
    <property type="term" value="F:aldehyde dehydrogenase (NAD+) activity"/>
    <property type="evidence" value="ECO:0007669"/>
    <property type="project" value="TreeGrafter"/>
</dbReference>
<evidence type="ECO:0000259" key="2">
    <source>
        <dbReference type="SMART" id="SM00822"/>
    </source>
</evidence>
<organism evidence="3 4">
    <name type="scientific">Arenimonas oryziterrae DSM 21050 = YC6267</name>
    <dbReference type="NCBI Taxonomy" id="1121015"/>
    <lineage>
        <taxon>Bacteria</taxon>
        <taxon>Pseudomonadati</taxon>
        <taxon>Pseudomonadota</taxon>
        <taxon>Gammaproteobacteria</taxon>
        <taxon>Lysobacterales</taxon>
        <taxon>Lysobacteraceae</taxon>
        <taxon>Arenimonas</taxon>
    </lineage>
</organism>
<dbReference type="InterPro" id="IPR036291">
    <property type="entry name" value="NAD(P)-bd_dom_sf"/>
</dbReference>